<dbReference type="AlphaFoldDB" id="A0A8J2RUZ1"/>
<dbReference type="PANTHER" id="PTHR33236:SF5">
    <property type="entry name" value="CUB DOMAIN-CONTAINING PROTEIN"/>
    <property type="match status" value="1"/>
</dbReference>
<dbReference type="Pfam" id="PF26080">
    <property type="entry name" value="CUB_animal"/>
    <property type="match status" value="1"/>
</dbReference>
<dbReference type="InterPro" id="IPR000859">
    <property type="entry name" value="CUB_dom"/>
</dbReference>
<evidence type="ECO:0000256" key="1">
    <source>
        <dbReference type="ARBA" id="ARBA00023157"/>
    </source>
</evidence>
<evidence type="ECO:0000256" key="2">
    <source>
        <dbReference type="PROSITE-ProRule" id="PRU00059"/>
    </source>
</evidence>
<dbReference type="PANTHER" id="PTHR33236">
    <property type="entry name" value="INTRAFLAGELLAR TRANSPORT PROTEIN 122 FAMILY PROTEIN-RELATED"/>
    <property type="match status" value="1"/>
</dbReference>
<dbReference type="OrthoDB" id="6378913at2759"/>
<accession>A0A8J2RUZ1</accession>
<dbReference type="InterPro" id="IPR058698">
    <property type="entry name" value="CUB_metazoa"/>
</dbReference>
<gene>
    <name evidence="4" type="ORF">DGAL_LOCUS12462</name>
</gene>
<comment type="caution">
    <text evidence="4">The sequence shown here is derived from an EMBL/GenBank/DDBJ whole genome shotgun (WGS) entry which is preliminary data.</text>
</comment>
<organism evidence="4 5">
    <name type="scientific">Daphnia galeata</name>
    <dbReference type="NCBI Taxonomy" id="27404"/>
    <lineage>
        <taxon>Eukaryota</taxon>
        <taxon>Metazoa</taxon>
        <taxon>Ecdysozoa</taxon>
        <taxon>Arthropoda</taxon>
        <taxon>Crustacea</taxon>
        <taxon>Branchiopoda</taxon>
        <taxon>Diplostraca</taxon>
        <taxon>Cladocera</taxon>
        <taxon>Anomopoda</taxon>
        <taxon>Daphniidae</taxon>
        <taxon>Daphnia</taxon>
    </lineage>
</organism>
<evidence type="ECO:0000313" key="5">
    <source>
        <dbReference type="Proteomes" id="UP000789390"/>
    </source>
</evidence>
<feature type="domain" description="CUB" evidence="3">
    <location>
        <begin position="231"/>
        <end position="353"/>
    </location>
</feature>
<evidence type="ECO:0000313" key="4">
    <source>
        <dbReference type="EMBL" id="CAH0109001.1"/>
    </source>
</evidence>
<dbReference type="EMBL" id="CAKKLH010000290">
    <property type="protein sequence ID" value="CAH0109001.1"/>
    <property type="molecule type" value="Genomic_DNA"/>
</dbReference>
<sequence length="543" mass="59405">MDYGSLNYKKGLRRSRLAITSTQKLAMFSSSSNNVSMLFIVLLLVVVSSRAYVTYPWPTVSSLIVNQPYYSLFYLPYRHDDSTSGVHPWNPIPFDESLQDEQNDIVESTDIQGRTPVRNNQLYSDDRPSSSIDNFRPSVTESRLIPASFRYAFPNFASTISSSSFFTNPSDILTSFNLPALNHEIGTSCTSPNAEAGICTNSRLCSSYGGRSSGSCTSFGSVCCINTVTRCGATVTLNNTYWTSPTTLNTESTCSLSVKMDSTLSEQRRNPICQIRLDFEAFSIAGPNTQTVCSTDNFRVSGTANKVPIICGQNVGQHMYLIAPSSTSDIQLIFTLGTGTSQDRNWKIRISLLACSSTSLLAPDDCLQYFTQSIGIVRSFNWREVSPSTTAPRQLANQDYNICFRTEQITNTNSFPRVSSSICYTPCVITTVPVAPQTTPLAFSLTGDSSGNFLPAGAGAGTAANQCANTDYLVIRGAVDSTNSINFNDRFCGNNLNAVAQTFSVTLCSTVKPFNVYYRTDGSESMTELANNGFCLRYEQRAT</sequence>
<dbReference type="PROSITE" id="PS01180">
    <property type="entry name" value="CUB"/>
    <property type="match status" value="1"/>
</dbReference>
<reference evidence="4" key="1">
    <citation type="submission" date="2021-11" db="EMBL/GenBank/DDBJ databases">
        <authorList>
            <person name="Schell T."/>
        </authorList>
    </citation>
    <scope>NUCLEOTIDE SEQUENCE</scope>
    <source>
        <strain evidence="4">M5</strain>
    </source>
</reference>
<dbReference type="Proteomes" id="UP000789390">
    <property type="component" value="Unassembled WGS sequence"/>
</dbReference>
<keyword evidence="1" id="KW-1015">Disulfide bond</keyword>
<protein>
    <recommendedName>
        <fullName evidence="3">CUB domain-containing protein</fullName>
    </recommendedName>
</protein>
<name>A0A8J2RUZ1_9CRUS</name>
<keyword evidence="5" id="KW-1185">Reference proteome</keyword>
<comment type="caution">
    <text evidence="2">Lacks conserved residue(s) required for the propagation of feature annotation.</text>
</comment>
<proteinExistence type="predicted"/>
<evidence type="ECO:0000259" key="3">
    <source>
        <dbReference type="PROSITE" id="PS01180"/>
    </source>
</evidence>